<keyword evidence="1" id="KW-0812">Transmembrane</keyword>
<proteinExistence type="predicted"/>
<evidence type="ECO:0000256" key="1">
    <source>
        <dbReference type="SAM" id="Phobius"/>
    </source>
</evidence>
<feature type="transmembrane region" description="Helical" evidence="1">
    <location>
        <begin position="12"/>
        <end position="31"/>
    </location>
</feature>
<feature type="transmembrane region" description="Helical" evidence="1">
    <location>
        <begin position="82"/>
        <end position="99"/>
    </location>
</feature>
<gene>
    <name evidence="2" type="ORF">FVR03_00160</name>
</gene>
<comment type="caution">
    <text evidence="2">The sequence shown here is derived from an EMBL/GenBank/DDBJ whole genome shotgun (WGS) entry which is preliminary data.</text>
</comment>
<feature type="transmembrane region" description="Helical" evidence="1">
    <location>
        <begin position="108"/>
        <end position="126"/>
    </location>
</feature>
<evidence type="ECO:0000313" key="3">
    <source>
        <dbReference type="Proteomes" id="UP000321926"/>
    </source>
</evidence>
<keyword evidence="1" id="KW-0472">Membrane</keyword>
<keyword evidence="1" id="KW-1133">Transmembrane helix</keyword>
<sequence length="206" mass="22579">MSRSLARLLSVVFHPLLLPTYLFAFLFYYLPAPLVSLPLRGRWVVLSLIFFTTFIIPGLGAYTMVRAGHVDSLEMDRREQRSLPLLFTGVCYVVTAYLLHRENIFDRLFFVIMVILATSVFLAFVISLFWKISAHSIGVGGALGLLLVLSRLSPDSDMVPPLALTIFIAGAVLSARLSLHVHTPAQVYAGFGSGLLLALTAAALAL</sequence>
<protein>
    <recommendedName>
        <fullName evidence="4">Phosphatase PAP2 family protein</fullName>
    </recommendedName>
</protein>
<evidence type="ECO:0000313" key="2">
    <source>
        <dbReference type="EMBL" id="TXK52823.1"/>
    </source>
</evidence>
<name>A0A5C8KEL1_9BACT</name>
<dbReference type="Proteomes" id="UP000321926">
    <property type="component" value="Unassembled WGS sequence"/>
</dbReference>
<reference evidence="2 3" key="1">
    <citation type="submission" date="2019-08" db="EMBL/GenBank/DDBJ databases">
        <authorList>
            <person name="Shi S."/>
        </authorList>
    </citation>
    <scope>NUCLEOTIDE SEQUENCE [LARGE SCALE GENOMIC DNA]</scope>
    <source>
        <strain evidence="2 3">GY10130</strain>
    </source>
</reference>
<organism evidence="2 3">
    <name type="scientific">Pontibacter qinzhouensis</name>
    <dbReference type="NCBI Taxonomy" id="2603253"/>
    <lineage>
        <taxon>Bacteria</taxon>
        <taxon>Pseudomonadati</taxon>
        <taxon>Bacteroidota</taxon>
        <taxon>Cytophagia</taxon>
        <taxon>Cytophagales</taxon>
        <taxon>Hymenobacteraceae</taxon>
        <taxon>Pontibacter</taxon>
    </lineage>
</organism>
<accession>A0A5C8KEL1</accession>
<keyword evidence="3" id="KW-1185">Reference proteome</keyword>
<evidence type="ECO:0008006" key="4">
    <source>
        <dbReference type="Google" id="ProtNLM"/>
    </source>
</evidence>
<feature type="transmembrane region" description="Helical" evidence="1">
    <location>
        <begin position="185"/>
        <end position="205"/>
    </location>
</feature>
<dbReference type="AlphaFoldDB" id="A0A5C8KEL1"/>
<dbReference type="OrthoDB" id="9786064at2"/>
<dbReference type="RefSeq" id="WP_147919727.1">
    <property type="nucleotide sequence ID" value="NZ_VRTY01000001.1"/>
</dbReference>
<feature type="transmembrane region" description="Helical" evidence="1">
    <location>
        <begin position="43"/>
        <end position="62"/>
    </location>
</feature>
<dbReference type="EMBL" id="VRTY01000001">
    <property type="protein sequence ID" value="TXK52823.1"/>
    <property type="molecule type" value="Genomic_DNA"/>
</dbReference>
<feature type="transmembrane region" description="Helical" evidence="1">
    <location>
        <begin position="161"/>
        <end position="179"/>
    </location>
</feature>